<evidence type="ECO:0000313" key="1">
    <source>
        <dbReference type="EMBL" id="SDW59262.1"/>
    </source>
</evidence>
<dbReference type="EMBL" id="FNOP01000003">
    <property type="protein sequence ID" value="SDW59262.1"/>
    <property type="molecule type" value="Genomic_DNA"/>
</dbReference>
<accession>A0A1H2UT60</accession>
<gene>
    <name evidence="1" type="ORF">SAMN05216495_10321</name>
</gene>
<dbReference type="RefSeq" id="WP_074704679.1">
    <property type="nucleotide sequence ID" value="NZ_FNOP01000003.1"/>
</dbReference>
<dbReference type="InterPro" id="IPR012657">
    <property type="entry name" value="23S_rRNA-intervening_sequence"/>
</dbReference>
<proteinExistence type="predicted"/>
<dbReference type="CDD" id="cd16377">
    <property type="entry name" value="23S_rRNA_IVP_like"/>
    <property type="match status" value="1"/>
</dbReference>
<evidence type="ECO:0000313" key="2">
    <source>
        <dbReference type="Proteomes" id="UP000182379"/>
    </source>
</evidence>
<dbReference type="SUPFAM" id="SSF158446">
    <property type="entry name" value="IVS-encoded protein-like"/>
    <property type="match status" value="1"/>
</dbReference>
<comment type="caution">
    <text evidence="1">The sequence shown here is derived from an EMBL/GenBank/DDBJ whole genome shotgun (WGS) entry which is preliminary data.</text>
</comment>
<sequence length="127" mass="14764">MEYSHKKLTVWQRAMELTDYVLDLTEHFPGKEQYRLVDQMCRAVVSIHSNIAEGRGKGSDKDFIRYLLIARGSACELDTQFLISHKRIYINQQQTQKACAMCYEITSMLTALIAKLDKDNNWKTTKL</sequence>
<dbReference type="Proteomes" id="UP000182379">
    <property type="component" value="Unassembled WGS sequence"/>
</dbReference>
<dbReference type="Pfam" id="PF05635">
    <property type="entry name" value="23S_rRNA_IVP"/>
    <property type="match status" value="1"/>
</dbReference>
<reference evidence="1 2" key="1">
    <citation type="submission" date="2016-10" db="EMBL/GenBank/DDBJ databases">
        <authorList>
            <person name="Varghese N."/>
            <person name="Submissions S."/>
        </authorList>
    </citation>
    <scope>NUCLEOTIDE SEQUENCE [LARGE SCALE GENOMIC DNA]</scope>
    <source>
        <strain evidence="1 2">WCC6</strain>
    </source>
</reference>
<name>A0A1H2UT60_ACIFE</name>
<dbReference type="PANTHER" id="PTHR38471:SF2">
    <property type="entry name" value="FOUR HELIX BUNDLE PROTEIN"/>
    <property type="match status" value="1"/>
</dbReference>
<dbReference type="NCBIfam" id="TIGR02436">
    <property type="entry name" value="four helix bundle protein"/>
    <property type="match status" value="1"/>
</dbReference>
<protein>
    <submittedName>
        <fullName evidence="1">Four helix bundle protein</fullName>
    </submittedName>
</protein>
<dbReference type="AlphaFoldDB" id="A0A1H2UT60"/>
<dbReference type="InterPro" id="IPR036583">
    <property type="entry name" value="23S_rRNA_IVS_sf"/>
</dbReference>
<dbReference type="PANTHER" id="PTHR38471">
    <property type="entry name" value="FOUR HELIX BUNDLE PROTEIN"/>
    <property type="match status" value="1"/>
</dbReference>
<organism evidence="1 2">
    <name type="scientific">Acidaminococcus fermentans</name>
    <dbReference type="NCBI Taxonomy" id="905"/>
    <lineage>
        <taxon>Bacteria</taxon>
        <taxon>Bacillati</taxon>
        <taxon>Bacillota</taxon>
        <taxon>Negativicutes</taxon>
        <taxon>Acidaminococcales</taxon>
        <taxon>Acidaminococcaceae</taxon>
        <taxon>Acidaminococcus</taxon>
    </lineage>
</organism>
<dbReference type="Gene3D" id="1.20.1440.60">
    <property type="entry name" value="23S rRNA-intervening sequence"/>
    <property type="match status" value="1"/>
</dbReference>